<dbReference type="GO" id="GO:0008237">
    <property type="term" value="F:metallopeptidase activity"/>
    <property type="evidence" value="ECO:0007669"/>
    <property type="project" value="UniProtKB-KW"/>
</dbReference>
<evidence type="ECO:0000313" key="7">
    <source>
        <dbReference type="EMBL" id="GAT34838.1"/>
    </source>
</evidence>
<protein>
    <submittedName>
        <fullName evidence="7">Xaa-Pro aminopeptidase</fullName>
    </submittedName>
</protein>
<dbReference type="EMBL" id="BDCO01000002">
    <property type="protein sequence ID" value="GAT34838.1"/>
    <property type="molecule type" value="Genomic_DNA"/>
</dbReference>
<dbReference type="Proteomes" id="UP000076023">
    <property type="component" value="Unassembled WGS sequence"/>
</dbReference>
<dbReference type="SUPFAM" id="SSF55920">
    <property type="entry name" value="Creatinase/aminopeptidase"/>
    <property type="match status" value="1"/>
</dbReference>
<keyword evidence="8" id="KW-1185">Reference proteome</keyword>
<dbReference type="GO" id="GO:0006508">
    <property type="term" value="P:proteolysis"/>
    <property type="evidence" value="ECO:0007669"/>
    <property type="project" value="UniProtKB-KW"/>
</dbReference>
<evidence type="ECO:0000256" key="1">
    <source>
        <dbReference type="ARBA" id="ARBA00022670"/>
    </source>
</evidence>
<evidence type="ECO:0000256" key="5">
    <source>
        <dbReference type="RuleBase" id="RU000590"/>
    </source>
</evidence>
<evidence type="ECO:0000313" key="8">
    <source>
        <dbReference type="Proteomes" id="UP000076023"/>
    </source>
</evidence>
<dbReference type="FunCoup" id="A0A146GEC4">
    <property type="interactions" value="77"/>
</dbReference>
<organism evidence="7 8">
    <name type="scientific">Terrimicrobium sacchariphilum</name>
    <dbReference type="NCBI Taxonomy" id="690879"/>
    <lineage>
        <taxon>Bacteria</taxon>
        <taxon>Pseudomonadati</taxon>
        <taxon>Verrucomicrobiota</taxon>
        <taxon>Terrimicrobiia</taxon>
        <taxon>Terrimicrobiales</taxon>
        <taxon>Terrimicrobiaceae</taxon>
        <taxon>Terrimicrobium</taxon>
    </lineage>
</organism>
<dbReference type="Gene3D" id="3.90.230.10">
    <property type="entry name" value="Creatinase/methionine aminopeptidase superfamily"/>
    <property type="match status" value="1"/>
</dbReference>
<dbReference type="Pfam" id="PF00557">
    <property type="entry name" value="Peptidase_M24"/>
    <property type="match status" value="1"/>
</dbReference>
<dbReference type="RefSeq" id="WP_169809688.1">
    <property type="nucleotide sequence ID" value="NZ_BDCO01000002.1"/>
</dbReference>
<dbReference type="InterPro" id="IPR000994">
    <property type="entry name" value="Pept_M24"/>
</dbReference>
<sequence>MKRAKLIIAASESNADILYATRFRAPDAFVLLEADGRKTLLLSDLEIDRGRRDAKVDEVLSYSALEKEIQGKKKIRPSIAQVVARFLKSRRITRVEVPADFPHLIATNLQKEGIKTVPASSTLWPERVIKTPDEIKALTAANRIAEAGLARAEEILKASEIRKDHKLLWGGKVLTSEILRTEMEIAVIRAGGEARGDTIVACGDAACDPHERGHGPLLAHQLIILDIFPRAAGSGYYGDITRTVLRGRASDAQLRIWETCLAAQKFALKAIRPGVAGIEIHNGIKTYFAEQGYPTEVRDGRWHGFFHGTGHGLGLEIHEEPRFAAATFQPGQVFTVEPGIYWPGIGGVRHEDVVVVTETGCKLLTKYPKPFEIA</sequence>
<dbReference type="PROSITE" id="PS00491">
    <property type="entry name" value="PROLINE_PEPTIDASE"/>
    <property type="match status" value="1"/>
</dbReference>
<dbReference type="InterPro" id="IPR050659">
    <property type="entry name" value="Peptidase_M24B"/>
</dbReference>
<keyword evidence="2 5" id="KW-0479">Metal-binding</keyword>
<reference evidence="8" key="1">
    <citation type="journal article" date="2017" name="Genome Announc.">
        <title>Draft Genome Sequence of Terrimicrobium sacchariphilum NM-5T, a Facultative Anaerobic Soil Bacterium of the Class Spartobacteria.</title>
        <authorList>
            <person name="Qiu Y.L."/>
            <person name="Tourlousse D.M."/>
            <person name="Matsuura N."/>
            <person name="Ohashi A."/>
            <person name="Sekiguchi Y."/>
        </authorList>
    </citation>
    <scope>NUCLEOTIDE SEQUENCE [LARGE SCALE GENOMIC DNA]</scope>
    <source>
        <strain evidence="8">NM-5</strain>
    </source>
</reference>
<comment type="similarity">
    <text evidence="5">Belongs to the peptidase M24B family.</text>
</comment>
<keyword evidence="4" id="KW-0482">Metalloprotease</keyword>
<evidence type="ECO:0000256" key="3">
    <source>
        <dbReference type="ARBA" id="ARBA00022801"/>
    </source>
</evidence>
<dbReference type="GO" id="GO:0004177">
    <property type="term" value="F:aminopeptidase activity"/>
    <property type="evidence" value="ECO:0007669"/>
    <property type="project" value="UniProtKB-KW"/>
</dbReference>
<dbReference type="PANTHER" id="PTHR46112">
    <property type="entry name" value="AMINOPEPTIDASE"/>
    <property type="match status" value="1"/>
</dbReference>
<evidence type="ECO:0000259" key="6">
    <source>
        <dbReference type="Pfam" id="PF00557"/>
    </source>
</evidence>
<evidence type="ECO:0000256" key="4">
    <source>
        <dbReference type="ARBA" id="ARBA00023049"/>
    </source>
</evidence>
<keyword evidence="3" id="KW-0378">Hydrolase</keyword>
<accession>A0A146GEC4</accession>
<dbReference type="STRING" id="690879.TSACC_23272"/>
<gene>
    <name evidence="7" type="ORF">TSACC_23272</name>
</gene>
<comment type="caution">
    <text evidence="7">The sequence shown here is derived from an EMBL/GenBank/DDBJ whole genome shotgun (WGS) entry which is preliminary data.</text>
</comment>
<dbReference type="PANTHER" id="PTHR46112:SF2">
    <property type="entry name" value="XAA-PRO AMINOPEPTIDASE P-RELATED"/>
    <property type="match status" value="1"/>
</dbReference>
<keyword evidence="1" id="KW-0645">Protease</keyword>
<dbReference type="GO" id="GO:0046872">
    <property type="term" value="F:metal ion binding"/>
    <property type="evidence" value="ECO:0007669"/>
    <property type="project" value="UniProtKB-KW"/>
</dbReference>
<dbReference type="InParanoid" id="A0A146GEC4"/>
<keyword evidence="7" id="KW-0031">Aminopeptidase</keyword>
<evidence type="ECO:0000256" key="2">
    <source>
        <dbReference type="ARBA" id="ARBA00022723"/>
    </source>
</evidence>
<dbReference type="InterPro" id="IPR036005">
    <property type="entry name" value="Creatinase/aminopeptidase-like"/>
</dbReference>
<dbReference type="AlphaFoldDB" id="A0A146GEC4"/>
<name>A0A146GEC4_TERSA</name>
<proteinExistence type="inferred from homology"/>
<dbReference type="InterPro" id="IPR001131">
    <property type="entry name" value="Peptidase_M24B_aminopep-P_CS"/>
</dbReference>
<feature type="domain" description="Peptidase M24" evidence="6">
    <location>
        <begin position="137"/>
        <end position="358"/>
    </location>
</feature>